<organism evidence="2">
    <name type="scientific">Auxenochlorella protothecoides</name>
    <name type="common">Green microalga</name>
    <name type="synonym">Chlorella protothecoides</name>
    <dbReference type="NCBI Taxonomy" id="3075"/>
    <lineage>
        <taxon>Eukaryota</taxon>
        <taxon>Viridiplantae</taxon>
        <taxon>Chlorophyta</taxon>
        <taxon>core chlorophytes</taxon>
        <taxon>Trebouxiophyceae</taxon>
        <taxon>Chlorellales</taxon>
        <taxon>Chlorellaceae</taxon>
        <taxon>Auxenochlorella</taxon>
    </lineage>
</organism>
<dbReference type="InterPro" id="IPR023198">
    <property type="entry name" value="PGP-like_dom2"/>
</dbReference>
<feature type="region of interest" description="Disordered" evidence="1">
    <location>
        <begin position="327"/>
        <end position="346"/>
    </location>
</feature>
<evidence type="ECO:0000256" key="1">
    <source>
        <dbReference type="SAM" id="MobiDB-lite"/>
    </source>
</evidence>
<dbReference type="Gene3D" id="1.10.150.240">
    <property type="entry name" value="Putative phosphatase, domain 2"/>
    <property type="match status" value="1"/>
</dbReference>
<dbReference type="PANTHER" id="PTHR47858">
    <property type="entry name" value="HALOACID DEHALOGENASE-LIKE HYDROLASE (HAD) SUPERFAMILY PROTEIN"/>
    <property type="match status" value="1"/>
</dbReference>
<dbReference type="PANTHER" id="PTHR47858:SF2">
    <property type="entry name" value="HALOACID DEHALOGENASE-LIKE HYDROLASE (HAD) SUPERFAMILY PROTEIN"/>
    <property type="match status" value="1"/>
</dbReference>
<name>A0A1D1ZZB0_AUXPR</name>
<dbReference type="InterPro" id="IPR023214">
    <property type="entry name" value="HAD_sf"/>
</dbReference>
<dbReference type="Gene3D" id="3.40.50.1000">
    <property type="entry name" value="HAD superfamily/HAD-like"/>
    <property type="match status" value="1"/>
</dbReference>
<accession>A0A1D1ZZB0</accession>
<protein>
    <submittedName>
        <fullName evidence="2">Uncharacterized protein</fullName>
    </submittedName>
</protein>
<dbReference type="InterPro" id="IPR036412">
    <property type="entry name" value="HAD-like_sf"/>
</dbReference>
<sequence length="346" mass="36831">MPVILCASGLPVASAPILAAPRPGAWGPNRRKSRRPAPSSAWRPGTLGGDSVPPGAEYGEGLLQFLTPGGTTRLDVDRLNEKLRPEGAARCRQSMFPDEAHGLIFDWDDVIADTAGLQLAAWHDLAALEGLSLEAGMRRRGALLDLRPERAIHEVLGWTRDWVRAQALARQLAALYLARVEASPAPLPGAAAWLAVAARHRIPCALVTWLEESCAARLLEAWGLTSAFQAVIGARMGAETQAERLLCAACALRRPPERCVAFSACPGAVTAAHNCSMRAAAVAGKHPAYALAAADVTVASLADLSVVNVRRLFADAGTQRMDLCKQEARAEGRSRPRRVTTGETPT</sequence>
<gene>
    <name evidence="2" type="ORF">g.11994</name>
</gene>
<dbReference type="EMBL" id="GDKF01006330">
    <property type="protein sequence ID" value="JAT72292.1"/>
    <property type="molecule type" value="Transcribed_RNA"/>
</dbReference>
<dbReference type="AlphaFoldDB" id="A0A1D1ZZB0"/>
<feature type="region of interest" description="Disordered" evidence="1">
    <location>
        <begin position="18"/>
        <end position="53"/>
    </location>
</feature>
<dbReference type="SUPFAM" id="SSF56784">
    <property type="entry name" value="HAD-like"/>
    <property type="match status" value="1"/>
</dbReference>
<reference evidence="2" key="1">
    <citation type="submission" date="2015-08" db="EMBL/GenBank/DDBJ databases">
        <authorList>
            <person name="Babu N.S."/>
            <person name="Beckwith C.J."/>
            <person name="Beseler K.G."/>
            <person name="Brison A."/>
            <person name="Carone J.V."/>
            <person name="Caskin T.P."/>
            <person name="Diamond M."/>
            <person name="Durham M.E."/>
            <person name="Foxe J.M."/>
            <person name="Go M."/>
            <person name="Henderson B.A."/>
            <person name="Jones I.B."/>
            <person name="McGettigan J.A."/>
            <person name="Micheletti S.J."/>
            <person name="Nasrallah M.E."/>
            <person name="Ortiz D."/>
            <person name="Piller C.R."/>
            <person name="Privatt S.R."/>
            <person name="Schneider S.L."/>
            <person name="Sharp S."/>
            <person name="Smith T.C."/>
            <person name="Stanton J.D."/>
            <person name="Ullery H.E."/>
            <person name="Wilson R.J."/>
            <person name="Serrano M.G."/>
            <person name="Buck G."/>
            <person name="Lee V."/>
            <person name="Wang Y."/>
            <person name="Carvalho R."/>
            <person name="Voegtly L."/>
            <person name="Shi R."/>
            <person name="Duckworth R."/>
            <person name="Johnson A."/>
            <person name="Loviza R."/>
            <person name="Walstead R."/>
            <person name="Shah Z."/>
            <person name="Kiflezghi M."/>
            <person name="Wade K."/>
            <person name="Ball S.L."/>
            <person name="Bradley K.W."/>
            <person name="Asai D.J."/>
            <person name="Bowman C.A."/>
            <person name="Russell D.A."/>
            <person name="Pope W.H."/>
            <person name="Jacobs-Sera D."/>
            <person name="Hendrix R.W."/>
            <person name="Hatfull G.F."/>
        </authorList>
    </citation>
    <scope>NUCLEOTIDE SEQUENCE</scope>
</reference>
<proteinExistence type="predicted"/>
<evidence type="ECO:0000313" key="2">
    <source>
        <dbReference type="EMBL" id="JAT72292.1"/>
    </source>
</evidence>